<dbReference type="Proteomes" id="UP001595617">
    <property type="component" value="Unassembled WGS sequence"/>
</dbReference>
<comment type="similarity">
    <text evidence="1 9">Belongs to the peptidase M3 family.</text>
</comment>
<keyword evidence="2 9" id="KW-0645">Protease</keyword>
<name>A0ABV7ZTM5_9GAMM</name>
<dbReference type="Pfam" id="PF01432">
    <property type="entry name" value="Peptidase_M3"/>
    <property type="match status" value="1"/>
</dbReference>
<comment type="caution">
    <text evidence="12">The sequence shown here is derived from an EMBL/GenBank/DDBJ whole genome shotgun (WGS) entry which is preliminary data.</text>
</comment>
<dbReference type="InterPro" id="IPR001567">
    <property type="entry name" value="Pept_M3A_M3B_dom"/>
</dbReference>
<comment type="catalytic activity">
    <reaction evidence="7">
        <text>Hydrolysis of oligopeptides, with broad specificity. Gly or Ala commonly occur as P1 or P1' residues, but more distant residues are also important, as is shown by the fact that Z-Gly-Pro-Gly-|-Gly-Pro-Ala is cleaved, but not Z-(Gly)(5).</text>
        <dbReference type="EC" id="3.4.24.70"/>
    </reaction>
</comment>
<keyword evidence="5 9" id="KW-0862">Zinc</keyword>
<evidence type="ECO:0000256" key="5">
    <source>
        <dbReference type="ARBA" id="ARBA00022833"/>
    </source>
</evidence>
<evidence type="ECO:0000256" key="3">
    <source>
        <dbReference type="ARBA" id="ARBA00022723"/>
    </source>
</evidence>
<evidence type="ECO:0000259" key="10">
    <source>
        <dbReference type="Pfam" id="PF01432"/>
    </source>
</evidence>
<dbReference type="EC" id="3.4.24.70" evidence="8"/>
<gene>
    <name evidence="12" type="primary">prlC</name>
    <name evidence="12" type="ORF">ACFOOG_01685</name>
</gene>
<evidence type="ECO:0000313" key="13">
    <source>
        <dbReference type="Proteomes" id="UP001595617"/>
    </source>
</evidence>
<dbReference type="Pfam" id="PF19310">
    <property type="entry name" value="TOP_N"/>
    <property type="match status" value="1"/>
</dbReference>
<evidence type="ECO:0000256" key="7">
    <source>
        <dbReference type="ARBA" id="ARBA00024603"/>
    </source>
</evidence>
<sequence>MSAQLPAKPVLNPLLAGDELPPFSAIKAEHIVPAVDYLIARNRALVEDVCANPASPTWANTVAPLAQADDELNSAFSPVSHLANVQDSPALRDAYREALTMLSSYGTDMGQHAGLYARYEAIKASAEFAQLNEEQQAAVEHALRDFRLSGIALPSEQQAEFKQLMQDLSTLQNKFSENVLDATQGWTKHITDESRLAGLPASALDTLADNARQAELEGWLITLEFPSYLPIMTYADDRELRHEVHQAFTTRASDQGPNAGQWDNTTLMGEILDKRLAAAQLLGFTSYAEWSLATKMAETPAQVVDFLTELAERSVPQAKREYAELQDFAARELGLNELAPWDLTYAAEKLKEARYAVSDEQLRPYFPVPRVLSGLFETLQRLYQVRIEPVDEFDRYHPDAQLYNLYEGDTLIARFYLDLYARKGKRGGAWMDDCRVRWQEGEAQQLPVAYLTCNFTAPVDGKPSLLTHDDVTTLFHEFGHGLHHMLTRVNVAAVSGINGVAWDAVELPSQFMENFCWEPEALAFISGHVDTGEPLPQDLLDKMLAARNFQSAMQMVRQLEFSLFDFTLHARYQSGQLAMVCDILRAVRAQVAVVPTADYARFENSFSHIFAGGYAAGYYSYKWAEVLSADAFSRFEEEGLFAPEPARDFREQILARGGSRPAAELFKAFRGREPNVDALLRHSGIAAAA</sequence>
<dbReference type="EMBL" id="JBHRYR010000002">
    <property type="protein sequence ID" value="MFC3851530.1"/>
    <property type="molecule type" value="Genomic_DNA"/>
</dbReference>
<dbReference type="InterPro" id="IPR024077">
    <property type="entry name" value="Neurolysin/TOP_dom2"/>
</dbReference>
<keyword evidence="13" id="KW-1185">Reference proteome</keyword>
<dbReference type="Gene3D" id="1.10.1370.10">
    <property type="entry name" value="Neurolysin, domain 3"/>
    <property type="match status" value="1"/>
</dbReference>
<evidence type="ECO:0000256" key="1">
    <source>
        <dbReference type="ARBA" id="ARBA00006040"/>
    </source>
</evidence>
<protein>
    <recommendedName>
        <fullName evidence="8">oligopeptidase A</fullName>
        <ecNumber evidence="8">3.4.24.70</ecNumber>
    </recommendedName>
</protein>
<keyword evidence="3 9" id="KW-0479">Metal-binding</keyword>
<dbReference type="SUPFAM" id="SSF55486">
    <property type="entry name" value="Metalloproteases ('zincins'), catalytic domain"/>
    <property type="match status" value="1"/>
</dbReference>
<reference evidence="13" key="1">
    <citation type="journal article" date="2019" name="Int. J. Syst. Evol. Microbiol.">
        <title>The Global Catalogue of Microorganisms (GCM) 10K type strain sequencing project: providing services to taxonomists for standard genome sequencing and annotation.</title>
        <authorList>
            <consortium name="The Broad Institute Genomics Platform"/>
            <consortium name="The Broad Institute Genome Sequencing Center for Infectious Disease"/>
            <person name="Wu L."/>
            <person name="Ma J."/>
        </authorList>
    </citation>
    <scope>NUCLEOTIDE SEQUENCE [LARGE SCALE GENOMIC DNA]</scope>
    <source>
        <strain evidence="13">IBRC 10765</strain>
    </source>
</reference>
<evidence type="ECO:0000256" key="6">
    <source>
        <dbReference type="ARBA" id="ARBA00023049"/>
    </source>
</evidence>
<dbReference type="Gene3D" id="1.20.1050.40">
    <property type="entry name" value="Endopeptidase. Chain P, domain 1"/>
    <property type="match status" value="1"/>
</dbReference>
<feature type="domain" description="Peptidase M3A/M3B catalytic" evidence="10">
    <location>
        <begin position="231"/>
        <end position="684"/>
    </location>
</feature>
<keyword evidence="6 9" id="KW-0482">Metalloprotease</keyword>
<dbReference type="InterPro" id="IPR024080">
    <property type="entry name" value="Neurolysin/TOP_N"/>
</dbReference>
<keyword evidence="4 9" id="KW-0378">Hydrolase</keyword>
<evidence type="ECO:0000256" key="9">
    <source>
        <dbReference type="RuleBase" id="RU003435"/>
    </source>
</evidence>
<dbReference type="InterPro" id="IPR034005">
    <property type="entry name" value="M3A_DCP"/>
</dbReference>
<proteinExistence type="inferred from homology"/>
<dbReference type="InterPro" id="IPR045090">
    <property type="entry name" value="Pept_M3A_M3B"/>
</dbReference>
<accession>A0ABV7ZTM5</accession>
<dbReference type="CDD" id="cd06456">
    <property type="entry name" value="M3A_DCP"/>
    <property type="match status" value="1"/>
</dbReference>
<dbReference type="PANTHER" id="PTHR11804">
    <property type="entry name" value="PROTEASE M3 THIMET OLIGOPEPTIDASE-RELATED"/>
    <property type="match status" value="1"/>
</dbReference>
<dbReference type="NCBIfam" id="NF008159">
    <property type="entry name" value="PRK10911.1"/>
    <property type="match status" value="1"/>
</dbReference>
<evidence type="ECO:0000256" key="4">
    <source>
        <dbReference type="ARBA" id="ARBA00022801"/>
    </source>
</evidence>
<evidence type="ECO:0000256" key="8">
    <source>
        <dbReference type="ARBA" id="ARBA00026100"/>
    </source>
</evidence>
<comment type="cofactor">
    <cofactor evidence="9">
        <name>Zn(2+)</name>
        <dbReference type="ChEBI" id="CHEBI:29105"/>
    </cofactor>
    <text evidence="9">Binds 1 zinc ion.</text>
</comment>
<evidence type="ECO:0000256" key="2">
    <source>
        <dbReference type="ARBA" id="ARBA00022670"/>
    </source>
</evidence>
<organism evidence="12 13">
    <name type="scientific">Saccharospirillum mangrovi</name>
    <dbReference type="NCBI Taxonomy" id="2161747"/>
    <lineage>
        <taxon>Bacteria</taxon>
        <taxon>Pseudomonadati</taxon>
        <taxon>Pseudomonadota</taxon>
        <taxon>Gammaproteobacteria</taxon>
        <taxon>Oceanospirillales</taxon>
        <taxon>Saccharospirillaceae</taxon>
        <taxon>Saccharospirillum</taxon>
    </lineage>
</organism>
<dbReference type="PANTHER" id="PTHR11804:SF84">
    <property type="entry name" value="SACCHAROLYSIN"/>
    <property type="match status" value="1"/>
</dbReference>
<feature type="domain" description="Oligopeptidase A N-terminal" evidence="11">
    <location>
        <begin position="55"/>
        <end position="157"/>
    </location>
</feature>
<evidence type="ECO:0000259" key="11">
    <source>
        <dbReference type="Pfam" id="PF19310"/>
    </source>
</evidence>
<dbReference type="InterPro" id="IPR024079">
    <property type="entry name" value="MetalloPept_cat_dom_sf"/>
</dbReference>
<dbReference type="InterPro" id="IPR045666">
    <property type="entry name" value="OpdA_N"/>
</dbReference>
<dbReference type="RefSeq" id="WP_380692716.1">
    <property type="nucleotide sequence ID" value="NZ_JBHRYR010000002.1"/>
</dbReference>
<dbReference type="Gene3D" id="3.40.390.10">
    <property type="entry name" value="Collagenase (Catalytic Domain)"/>
    <property type="match status" value="1"/>
</dbReference>
<dbReference type="GO" id="GO:0004222">
    <property type="term" value="F:metalloendopeptidase activity"/>
    <property type="evidence" value="ECO:0007669"/>
    <property type="project" value="UniProtKB-EC"/>
</dbReference>
<evidence type="ECO:0000313" key="12">
    <source>
        <dbReference type="EMBL" id="MFC3851530.1"/>
    </source>
</evidence>